<dbReference type="GO" id="GO:0061762">
    <property type="term" value="P:CAMKK-AMPK signaling cascade"/>
    <property type="evidence" value="ECO:0007669"/>
    <property type="project" value="TreeGrafter"/>
</dbReference>
<dbReference type="GO" id="GO:0004683">
    <property type="term" value="F:calcium/calmodulin-dependent protein kinase activity"/>
    <property type="evidence" value="ECO:0007669"/>
    <property type="project" value="UniProtKB-EC"/>
</dbReference>
<dbReference type="PROSITE" id="PS00107">
    <property type="entry name" value="PROTEIN_KINASE_ATP"/>
    <property type="match status" value="1"/>
</dbReference>
<organism evidence="15 16">
    <name type="scientific">Hyalella azteca</name>
    <name type="common">Amphipod</name>
    <dbReference type="NCBI Taxonomy" id="294128"/>
    <lineage>
        <taxon>Eukaryota</taxon>
        <taxon>Metazoa</taxon>
        <taxon>Ecdysozoa</taxon>
        <taxon>Arthropoda</taxon>
        <taxon>Crustacea</taxon>
        <taxon>Multicrustacea</taxon>
        <taxon>Malacostraca</taxon>
        <taxon>Eumalacostraca</taxon>
        <taxon>Peracarida</taxon>
        <taxon>Amphipoda</taxon>
        <taxon>Senticaudata</taxon>
        <taxon>Talitrida</taxon>
        <taxon>Talitroidea</taxon>
        <taxon>Hyalellidae</taxon>
        <taxon>Hyalella</taxon>
    </lineage>
</organism>
<dbReference type="SUPFAM" id="SSF56112">
    <property type="entry name" value="Protein kinase-like (PK-like)"/>
    <property type="match status" value="1"/>
</dbReference>
<evidence type="ECO:0000256" key="13">
    <source>
        <dbReference type="SAM" id="MobiDB-lite"/>
    </source>
</evidence>
<feature type="compositionally biased region" description="Basic and acidic residues" evidence="13">
    <location>
        <begin position="309"/>
        <end position="321"/>
    </location>
</feature>
<evidence type="ECO:0000256" key="12">
    <source>
        <dbReference type="PROSITE-ProRule" id="PRU10141"/>
    </source>
</evidence>
<dbReference type="InterPro" id="IPR000719">
    <property type="entry name" value="Prot_kinase_dom"/>
</dbReference>
<feature type="domain" description="Protein kinase" evidence="14">
    <location>
        <begin position="392"/>
        <end position="779"/>
    </location>
</feature>
<evidence type="ECO:0000313" key="16">
    <source>
        <dbReference type="RefSeq" id="XP_047736017.1"/>
    </source>
</evidence>
<proteinExistence type="predicted"/>
<dbReference type="OrthoDB" id="68483at2759"/>
<keyword evidence="6 12" id="KW-0547">Nucleotide-binding</keyword>
<dbReference type="Proteomes" id="UP000694843">
    <property type="component" value="Unplaced"/>
</dbReference>
<dbReference type="PANTHER" id="PTHR43895:SF164">
    <property type="entry name" value="CALCIUM_CALMODULIN-DEPENDENT PROTEIN KINASE KINASE"/>
    <property type="match status" value="1"/>
</dbReference>
<dbReference type="Pfam" id="PF00069">
    <property type="entry name" value="Pkinase"/>
    <property type="match status" value="2"/>
</dbReference>
<dbReference type="RefSeq" id="XP_047736017.1">
    <property type="nucleotide sequence ID" value="XM_047880061.1"/>
</dbReference>
<evidence type="ECO:0000256" key="5">
    <source>
        <dbReference type="ARBA" id="ARBA00022679"/>
    </source>
</evidence>
<evidence type="ECO:0000256" key="3">
    <source>
        <dbReference type="ARBA" id="ARBA00022490"/>
    </source>
</evidence>
<dbReference type="FunFam" id="3.30.200.20:FF:000429">
    <property type="entry name" value="Calcium/calmodulin-dependent protein kinase kinase"/>
    <property type="match status" value="1"/>
</dbReference>
<evidence type="ECO:0000256" key="11">
    <source>
        <dbReference type="ARBA" id="ARBA00047430"/>
    </source>
</evidence>
<keyword evidence="3" id="KW-0963">Cytoplasm</keyword>
<feature type="region of interest" description="Disordered" evidence="13">
    <location>
        <begin position="163"/>
        <end position="189"/>
    </location>
</feature>
<keyword evidence="15" id="KW-1185">Reference proteome</keyword>
<feature type="compositionally biased region" description="Low complexity" evidence="13">
    <location>
        <begin position="29"/>
        <end position="43"/>
    </location>
</feature>
<dbReference type="Gene3D" id="1.10.510.10">
    <property type="entry name" value="Transferase(Phosphotransferase) domain 1"/>
    <property type="match status" value="1"/>
</dbReference>
<dbReference type="GO" id="GO:0005516">
    <property type="term" value="F:calmodulin binding"/>
    <property type="evidence" value="ECO:0007669"/>
    <property type="project" value="UniProtKB-KW"/>
</dbReference>
<feature type="compositionally biased region" description="Low complexity" evidence="13">
    <location>
        <begin position="355"/>
        <end position="365"/>
    </location>
</feature>
<dbReference type="PANTHER" id="PTHR43895">
    <property type="entry name" value="CALCIUM/CALMODULIN-DEPENDENT PROTEIN KINASE KINASE-RELATED"/>
    <property type="match status" value="1"/>
</dbReference>
<dbReference type="Gene3D" id="3.30.200.20">
    <property type="entry name" value="Phosphorylase Kinase, domain 1"/>
    <property type="match status" value="1"/>
</dbReference>
<feature type="region of interest" description="Disordered" evidence="13">
    <location>
        <begin position="340"/>
        <end position="379"/>
    </location>
</feature>
<keyword evidence="4" id="KW-0723">Serine/threonine-protein kinase</keyword>
<comment type="subcellular location">
    <subcellularLocation>
        <location evidence="1">Cytoplasm</location>
    </subcellularLocation>
</comment>
<feature type="region of interest" description="Disordered" evidence="13">
    <location>
        <begin position="299"/>
        <end position="321"/>
    </location>
</feature>
<comment type="catalytic activity">
    <reaction evidence="10">
        <text>L-threonyl-[protein] + ATP = O-phospho-L-threonyl-[protein] + ADP + H(+)</text>
        <dbReference type="Rhea" id="RHEA:46608"/>
        <dbReference type="Rhea" id="RHEA-COMP:11060"/>
        <dbReference type="Rhea" id="RHEA-COMP:11605"/>
        <dbReference type="ChEBI" id="CHEBI:15378"/>
        <dbReference type="ChEBI" id="CHEBI:30013"/>
        <dbReference type="ChEBI" id="CHEBI:30616"/>
        <dbReference type="ChEBI" id="CHEBI:61977"/>
        <dbReference type="ChEBI" id="CHEBI:456216"/>
        <dbReference type="EC" id="2.7.11.17"/>
    </reaction>
</comment>
<dbReference type="GO" id="GO:0005737">
    <property type="term" value="C:cytoplasm"/>
    <property type="evidence" value="ECO:0007669"/>
    <property type="project" value="UniProtKB-SubCell"/>
</dbReference>
<keyword evidence="5" id="KW-0808">Transferase</keyword>
<feature type="region of interest" description="Disordered" evidence="13">
    <location>
        <begin position="437"/>
        <end position="457"/>
    </location>
</feature>
<evidence type="ECO:0000256" key="10">
    <source>
        <dbReference type="ARBA" id="ARBA00047307"/>
    </source>
</evidence>
<keyword evidence="8 12" id="KW-0067">ATP-binding</keyword>
<comment type="catalytic activity">
    <reaction evidence="11">
        <text>L-seryl-[protein] + ATP = O-phospho-L-seryl-[protein] + ADP + H(+)</text>
        <dbReference type="Rhea" id="RHEA:17989"/>
        <dbReference type="Rhea" id="RHEA-COMP:9863"/>
        <dbReference type="Rhea" id="RHEA-COMP:11604"/>
        <dbReference type="ChEBI" id="CHEBI:15378"/>
        <dbReference type="ChEBI" id="CHEBI:29999"/>
        <dbReference type="ChEBI" id="CHEBI:30616"/>
        <dbReference type="ChEBI" id="CHEBI:83421"/>
        <dbReference type="ChEBI" id="CHEBI:456216"/>
        <dbReference type="EC" id="2.7.11.17"/>
    </reaction>
</comment>
<evidence type="ECO:0000256" key="1">
    <source>
        <dbReference type="ARBA" id="ARBA00004496"/>
    </source>
</evidence>
<evidence type="ECO:0000259" key="14">
    <source>
        <dbReference type="PROSITE" id="PS50011"/>
    </source>
</evidence>
<dbReference type="AlphaFoldDB" id="A0A979FGY6"/>
<evidence type="ECO:0000256" key="4">
    <source>
        <dbReference type="ARBA" id="ARBA00022527"/>
    </source>
</evidence>
<dbReference type="GeneID" id="108682070"/>
<sequence>MAATERTSRPRLSRSHLRRQSCFEETEENQSSSRRGSNSSQCSENSGGLSKLCDETSALAGAIGPQGVLPLPQSIMAWPQDNHAGASNVLVSTTTSTAASPPSPARTSPQVKLDMDIPVQKQYNRWLADLTLQDGDRRGDERGTGQAELSNKLENLILIDVEDNEGGDKSDAPSDTSLEPCDARGNRISRKSNHLEKVINLKQETDEVLISASDANNVTRPTITDINNETKNSSKSVTRSSIAGISTDLIHSDTQGDVEIDRIFEPLTSIEEDQAVVAAQTSMTTCNNQLQAPNVEQGSVLGSRLPHPRSVEDGKRSHSIETSVSERRGTHIAKLITSKNGNLTGDKPIYPNVPFSPYGSPSSSPRLRRRPLKESRRVSIETNGEYTQLNQYKLKQAIGQGSYGIVKLAYNEEDETHYAMKILSKKKLMKRHGCFVKGRMPPPRSGSRAGPTHSTSGLMTNPLAPVYREIAILKKLAHPNVVKLVEVLDDPDEDNFYMVFELLEKGEVMEVPTDSPLSEAQAWLYMRDVILGVEYQNGAADLWALGVTLFTFVYGRLPFHDDNIIVLYDKIRNSSLTFPDTPFVSDDLKNLISLLLTKDPVQRLTLPQMKVHPWVTAGGRYPLPSEEENCKLIEVTEEEVSTCVRSIPKLDTLILIKCMLKNHSFHNPFRMSVLLKEQFSRTGRSHSAPGSNRSTLSRFCRRFKKWKPQMEASFEAPASRNLPYHGSCTTPPSPDLSSSRSSSPWPATPQSSSPIVSSLGSVSSLASLTSNSNFPDLLLNPEMPGDPTVPFASVLPASDSVQAGAAKPSSELFVPSYVSDADESCRR</sequence>
<keyword evidence="9" id="KW-0112">Calmodulin-binding</keyword>
<evidence type="ECO:0000256" key="8">
    <source>
        <dbReference type="ARBA" id="ARBA00022840"/>
    </source>
</evidence>
<evidence type="ECO:0000256" key="9">
    <source>
        <dbReference type="ARBA" id="ARBA00022860"/>
    </source>
</evidence>
<accession>A0A979FGY6</accession>
<gene>
    <name evidence="16" type="primary">LOC108682070</name>
</gene>
<evidence type="ECO:0000256" key="6">
    <source>
        <dbReference type="ARBA" id="ARBA00022741"/>
    </source>
</evidence>
<feature type="region of interest" description="Disordered" evidence="13">
    <location>
        <begin position="1"/>
        <end position="49"/>
    </location>
</feature>
<dbReference type="GO" id="GO:0005634">
    <property type="term" value="C:nucleus"/>
    <property type="evidence" value="ECO:0007669"/>
    <property type="project" value="UniProtKB-ARBA"/>
</dbReference>
<dbReference type="InterPro" id="IPR017441">
    <property type="entry name" value="Protein_kinase_ATP_BS"/>
</dbReference>
<dbReference type="EC" id="2.7.11.17" evidence="2"/>
<protein>
    <recommendedName>
        <fullName evidence="2">calcium/calmodulin-dependent protein kinase</fullName>
        <ecNumber evidence="2">2.7.11.17</ecNumber>
    </recommendedName>
</protein>
<dbReference type="KEGG" id="hazt:108682070"/>
<dbReference type="GO" id="GO:0005524">
    <property type="term" value="F:ATP binding"/>
    <property type="evidence" value="ECO:0007669"/>
    <property type="project" value="UniProtKB-UniRule"/>
</dbReference>
<evidence type="ECO:0000256" key="2">
    <source>
        <dbReference type="ARBA" id="ARBA00012434"/>
    </source>
</evidence>
<feature type="region of interest" description="Disordered" evidence="13">
    <location>
        <begin position="721"/>
        <end position="753"/>
    </location>
</feature>
<keyword evidence="7 16" id="KW-0418">Kinase</keyword>
<evidence type="ECO:0000256" key="7">
    <source>
        <dbReference type="ARBA" id="ARBA00022777"/>
    </source>
</evidence>
<feature type="compositionally biased region" description="Low complexity" evidence="13">
    <location>
        <begin position="727"/>
        <end position="753"/>
    </location>
</feature>
<evidence type="ECO:0000313" key="15">
    <source>
        <dbReference type="Proteomes" id="UP000694843"/>
    </source>
</evidence>
<feature type="compositionally biased region" description="Basic residues" evidence="13">
    <location>
        <begin position="9"/>
        <end position="19"/>
    </location>
</feature>
<reference evidence="16" key="1">
    <citation type="submission" date="2025-08" db="UniProtKB">
        <authorList>
            <consortium name="RefSeq"/>
        </authorList>
    </citation>
    <scope>IDENTIFICATION</scope>
    <source>
        <tissue evidence="16">Whole organism</tissue>
    </source>
</reference>
<dbReference type="PROSITE" id="PS50011">
    <property type="entry name" value="PROTEIN_KINASE_DOM"/>
    <property type="match status" value="1"/>
</dbReference>
<feature type="binding site" evidence="12">
    <location>
        <position position="421"/>
    </location>
    <ligand>
        <name>ATP</name>
        <dbReference type="ChEBI" id="CHEBI:30616"/>
    </ligand>
</feature>
<dbReference type="InterPro" id="IPR011009">
    <property type="entry name" value="Kinase-like_dom_sf"/>
</dbReference>
<name>A0A979FGY6_HYAAZ</name>